<feature type="compositionally biased region" description="Pro residues" evidence="1">
    <location>
        <begin position="243"/>
        <end position="253"/>
    </location>
</feature>
<sequence>MPDTALADTDEIQRSVSEAATQDAQRITEDAAAYDMLAAANFSGVAWELMADTLATYAYPVTMNWLYTGEIVALCAARQRPVTRAPHDWDALMADRDEREELVCETIARALRTFREHALIEGRWSPEGGASLKTYFIGAVLGEFSAVYNRWASERSRRPPCIPDGMESLQALPASHRTTEDEIIGRTAVRTFLVGITDETTRTAVVLSMMGYSRQEVGEHLNMSAAAVTMRLSRLRRKRPPHQSGPPPPPESPDPSADKEARG</sequence>
<keyword evidence="3" id="KW-1185">Reference proteome</keyword>
<dbReference type="EMBL" id="CP109491">
    <property type="protein sequence ID" value="WUX41768.1"/>
    <property type="molecule type" value="Genomic_DNA"/>
</dbReference>
<accession>A0ABZ1ZVB9</accession>
<feature type="region of interest" description="Disordered" evidence="1">
    <location>
        <begin position="234"/>
        <end position="263"/>
    </location>
</feature>
<evidence type="ECO:0000313" key="2">
    <source>
        <dbReference type="EMBL" id="WUX41768.1"/>
    </source>
</evidence>
<evidence type="ECO:0008006" key="4">
    <source>
        <dbReference type="Google" id="ProtNLM"/>
    </source>
</evidence>
<protein>
    <recommendedName>
        <fullName evidence="4">Sigma-70 family RNA polymerase sigma factor</fullName>
    </recommendedName>
</protein>
<reference evidence="2" key="1">
    <citation type="submission" date="2022-10" db="EMBL/GenBank/DDBJ databases">
        <title>The complete genomes of actinobacterial strains from the NBC collection.</title>
        <authorList>
            <person name="Joergensen T.S."/>
            <person name="Alvarez Arevalo M."/>
            <person name="Sterndorff E.B."/>
            <person name="Faurdal D."/>
            <person name="Vuksanovic O."/>
            <person name="Mourched A.-S."/>
            <person name="Charusanti P."/>
            <person name="Shaw S."/>
            <person name="Blin K."/>
            <person name="Weber T."/>
        </authorList>
    </citation>
    <scope>NUCLEOTIDE SEQUENCE</scope>
    <source>
        <strain evidence="2">NBC_01436</strain>
    </source>
</reference>
<organism evidence="2 3">
    <name type="scientific">Streptomyces anulatus</name>
    <name type="common">Streptomyces chrysomallus</name>
    <dbReference type="NCBI Taxonomy" id="1892"/>
    <lineage>
        <taxon>Bacteria</taxon>
        <taxon>Bacillati</taxon>
        <taxon>Actinomycetota</taxon>
        <taxon>Actinomycetes</taxon>
        <taxon>Kitasatosporales</taxon>
        <taxon>Streptomycetaceae</taxon>
        <taxon>Streptomyces</taxon>
    </lineage>
</organism>
<dbReference type="Proteomes" id="UP001431926">
    <property type="component" value="Chromosome"/>
</dbReference>
<proteinExistence type="predicted"/>
<dbReference type="RefSeq" id="WP_329359780.1">
    <property type="nucleotide sequence ID" value="NZ_CP108640.1"/>
</dbReference>
<evidence type="ECO:0000313" key="3">
    <source>
        <dbReference type="Proteomes" id="UP001431926"/>
    </source>
</evidence>
<name>A0ABZ1ZVB9_STRAQ</name>
<gene>
    <name evidence="2" type="ORF">OG367_38540</name>
</gene>
<evidence type="ECO:0000256" key="1">
    <source>
        <dbReference type="SAM" id="MobiDB-lite"/>
    </source>
</evidence>